<dbReference type="AlphaFoldDB" id="A0A6M4AXS7"/>
<keyword evidence="1" id="KW-0812">Transmembrane</keyword>
<accession>A0A6M4AXS7</accession>
<evidence type="ECO:0000313" key="2">
    <source>
        <dbReference type="EMBL" id="QJQ33566.1"/>
    </source>
</evidence>
<feature type="transmembrane region" description="Helical" evidence="1">
    <location>
        <begin position="56"/>
        <end position="73"/>
    </location>
</feature>
<dbReference type="EMBL" id="CP053015">
    <property type="protein sequence ID" value="QJQ33566.1"/>
    <property type="molecule type" value="Genomic_DNA"/>
</dbReference>
<name>A0A6M4AXS7_9SPHN</name>
<proteinExistence type="predicted"/>
<keyword evidence="1" id="KW-0472">Membrane</keyword>
<keyword evidence="3" id="KW-1185">Reference proteome</keyword>
<reference evidence="2 3" key="1">
    <citation type="submission" date="2020-01" db="EMBL/GenBank/DDBJ databases">
        <title>Sphingomonas sp. strain CSW-10.</title>
        <authorList>
            <person name="Chen W.-M."/>
        </authorList>
    </citation>
    <scope>NUCLEOTIDE SEQUENCE [LARGE SCALE GENOMIC DNA]</scope>
    <source>
        <strain evidence="2 3">CSW-10</strain>
    </source>
</reference>
<feature type="transmembrane region" description="Helical" evidence="1">
    <location>
        <begin position="111"/>
        <end position="135"/>
    </location>
</feature>
<organism evidence="2 3">
    <name type="scientific">Sphingomonas lacunae</name>
    <dbReference type="NCBI Taxonomy" id="2698828"/>
    <lineage>
        <taxon>Bacteria</taxon>
        <taxon>Pseudomonadati</taxon>
        <taxon>Pseudomonadota</taxon>
        <taxon>Alphaproteobacteria</taxon>
        <taxon>Sphingomonadales</taxon>
        <taxon>Sphingomonadaceae</taxon>
        <taxon>Sphingomonas</taxon>
    </lineage>
</organism>
<gene>
    <name evidence="2" type="ORF">GV829_04145</name>
</gene>
<protein>
    <submittedName>
        <fullName evidence="2">DUF2306 domain-containing protein</fullName>
    </submittedName>
</protein>
<dbReference type="InterPro" id="IPR018750">
    <property type="entry name" value="DUF2306_membrane"/>
</dbReference>
<dbReference type="Pfam" id="PF10067">
    <property type="entry name" value="DUF2306"/>
    <property type="match status" value="1"/>
</dbReference>
<evidence type="ECO:0000313" key="3">
    <source>
        <dbReference type="Proteomes" id="UP000503018"/>
    </source>
</evidence>
<sequence length="140" mass="15250">MVLVPLAFWLRPEQGTTYQTPAWAVYIHLATVLPAVPLGAWVLWSRKGTPAHKAAGRIWALMMVITAIDSFWIRGMTGSIGPIHIFSVITLVSIPRGIWLARKGDIEGHIACMRGVYIGLIIAGAFALMPGRLLFTSLSG</sequence>
<dbReference type="KEGG" id="slan:GV829_04145"/>
<dbReference type="Proteomes" id="UP000503018">
    <property type="component" value="Chromosome"/>
</dbReference>
<evidence type="ECO:0000256" key="1">
    <source>
        <dbReference type="SAM" id="Phobius"/>
    </source>
</evidence>
<keyword evidence="1" id="KW-1133">Transmembrane helix</keyword>
<feature type="transmembrane region" description="Helical" evidence="1">
    <location>
        <begin position="25"/>
        <end position="44"/>
    </location>
</feature>
<feature type="transmembrane region" description="Helical" evidence="1">
    <location>
        <begin position="79"/>
        <end position="99"/>
    </location>
</feature>